<dbReference type="GO" id="GO:0016020">
    <property type="term" value="C:membrane"/>
    <property type="evidence" value="ECO:0007669"/>
    <property type="project" value="TreeGrafter"/>
</dbReference>
<feature type="transmembrane region" description="Helical" evidence="2">
    <location>
        <begin position="564"/>
        <end position="584"/>
    </location>
</feature>
<dbReference type="SUPFAM" id="SSF48403">
    <property type="entry name" value="Ankyrin repeat"/>
    <property type="match status" value="1"/>
</dbReference>
<evidence type="ECO:0000256" key="2">
    <source>
        <dbReference type="SAM" id="Phobius"/>
    </source>
</evidence>
<accession>A0A5J4ZHB8</accession>
<keyword evidence="2" id="KW-0472">Membrane</keyword>
<feature type="compositionally biased region" description="Polar residues" evidence="1">
    <location>
        <begin position="293"/>
        <end position="303"/>
    </location>
</feature>
<dbReference type="InterPro" id="IPR036770">
    <property type="entry name" value="Ankyrin_rpt-contain_sf"/>
</dbReference>
<sequence>MFRRVTPSPFEITPLSRKYQKTMIKESVWQNIMKEKTEEAVRVCTTNKWVVGETISASGDTVLHKIVAKRKVELVEQLVKKDIVKPENLKKTNKRGNNALHVAAAVGNWRMCELFTDTDSGLMNSRNNEGETPLFLAVSCGRKEAFLRLHELSSMKFDVCSCLSTRNNGDTILHCAITCDYFELALGILQLHRELASRINEDGFSPLHLLAKKGNAFKSQSHHGWNSRIIYNCIRVKAPRQDTNWIEEEYQDNRRKCLFWMLKNTIYSTGTSRGQRQERAPDIENPLEPHVSSEGTSRGQRQEQAPDIENPLEPPVSSEGSKSNKDDSQGFFSSIYAFVNDKLFGGIRKIKEEKVKHIYAAMVLEQLAKISAVNDESGGPPSTVEPEPGEGGSMESEHPKLVITKENGKNVKKMRIKTSPILLAAQNGSKEVLEKILKYFPSAINDVDSKGNNVVLLAARNRQIEVYKFLVDKFDKDEFIFHKVNNKGNTALHRAALLTSYSEELNPTSTSIMRWEIKWFEYIKKHMPPHLILNLNEHGRTATEVFTRQHRDLIKEASEEVKKMAEACSVVATLVATVAFATSVTIPGGPDKDGTPVLEHQSGFIVFAISSLLSLTFSMTSLLTFLSILNTRPSERDFGEILPRKILLGMISLLVSLATIVVSYCSSHFFLLKDALKIDARPVYATIGVGITIFTGFQFIKSFDFFKYPRSRVPHR</sequence>
<dbReference type="OrthoDB" id="1930691at2759"/>
<dbReference type="Pfam" id="PF12796">
    <property type="entry name" value="Ank_2"/>
    <property type="match status" value="2"/>
</dbReference>
<evidence type="ECO:0000313" key="4">
    <source>
        <dbReference type="EMBL" id="KAA8516902.1"/>
    </source>
</evidence>
<feature type="domain" description="PGG" evidence="3">
    <location>
        <begin position="559"/>
        <end position="669"/>
    </location>
</feature>
<dbReference type="AlphaFoldDB" id="A0A5J4ZHB8"/>
<proteinExistence type="predicted"/>
<reference evidence="4 5" key="1">
    <citation type="submission" date="2019-09" db="EMBL/GenBank/DDBJ databases">
        <title>A chromosome-level genome assembly of the Chinese tupelo Nyssa sinensis.</title>
        <authorList>
            <person name="Yang X."/>
            <person name="Kang M."/>
            <person name="Yang Y."/>
            <person name="Xiong H."/>
            <person name="Wang M."/>
            <person name="Zhang Z."/>
            <person name="Wang Z."/>
            <person name="Wu H."/>
            <person name="Ma T."/>
            <person name="Liu J."/>
            <person name="Xi Z."/>
        </authorList>
    </citation>
    <scope>NUCLEOTIDE SEQUENCE [LARGE SCALE GENOMIC DNA]</scope>
    <source>
        <strain evidence="4">J267</strain>
        <tissue evidence="4">Leaf</tissue>
    </source>
</reference>
<evidence type="ECO:0000313" key="5">
    <source>
        <dbReference type="Proteomes" id="UP000325577"/>
    </source>
</evidence>
<feature type="region of interest" description="Disordered" evidence="1">
    <location>
        <begin position="373"/>
        <end position="397"/>
    </location>
</feature>
<name>A0A5J4ZHB8_9ASTE</name>
<dbReference type="EMBL" id="CM018051">
    <property type="protein sequence ID" value="KAA8516902.1"/>
    <property type="molecule type" value="Genomic_DNA"/>
</dbReference>
<feature type="transmembrane region" description="Helical" evidence="2">
    <location>
        <begin position="683"/>
        <end position="700"/>
    </location>
</feature>
<feature type="region of interest" description="Disordered" evidence="1">
    <location>
        <begin position="270"/>
        <end position="326"/>
    </location>
</feature>
<evidence type="ECO:0000259" key="3">
    <source>
        <dbReference type="Pfam" id="PF13962"/>
    </source>
</evidence>
<dbReference type="InterPro" id="IPR026961">
    <property type="entry name" value="PGG_dom"/>
</dbReference>
<dbReference type="InterPro" id="IPR002110">
    <property type="entry name" value="Ankyrin_rpt"/>
</dbReference>
<dbReference type="Proteomes" id="UP000325577">
    <property type="component" value="Linkage Group LG8"/>
</dbReference>
<keyword evidence="2" id="KW-1133">Transmembrane helix</keyword>
<gene>
    <name evidence="4" type="ORF">F0562_017280</name>
</gene>
<dbReference type="PANTHER" id="PTHR24177:SF103">
    <property type="entry name" value="PGG DOMAIN-CONTAINING PROTEIN"/>
    <property type="match status" value="1"/>
</dbReference>
<protein>
    <recommendedName>
        <fullName evidence="3">PGG domain-containing protein</fullName>
    </recommendedName>
</protein>
<keyword evidence="2" id="KW-0812">Transmembrane</keyword>
<dbReference type="Pfam" id="PF13962">
    <property type="entry name" value="PGG"/>
    <property type="match status" value="1"/>
</dbReference>
<keyword evidence="5" id="KW-1185">Reference proteome</keyword>
<dbReference type="PANTHER" id="PTHR24177">
    <property type="entry name" value="CASKIN"/>
    <property type="match status" value="1"/>
</dbReference>
<dbReference type="Gene3D" id="1.25.40.20">
    <property type="entry name" value="Ankyrin repeat-containing domain"/>
    <property type="match status" value="2"/>
</dbReference>
<feature type="transmembrane region" description="Helical" evidence="2">
    <location>
        <begin position="604"/>
        <end position="626"/>
    </location>
</feature>
<evidence type="ECO:0000256" key="1">
    <source>
        <dbReference type="SAM" id="MobiDB-lite"/>
    </source>
</evidence>
<organism evidence="4 5">
    <name type="scientific">Nyssa sinensis</name>
    <dbReference type="NCBI Taxonomy" id="561372"/>
    <lineage>
        <taxon>Eukaryota</taxon>
        <taxon>Viridiplantae</taxon>
        <taxon>Streptophyta</taxon>
        <taxon>Embryophyta</taxon>
        <taxon>Tracheophyta</taxon>
        <taxon>Spermatophyta</taxon>
        <taxon>Magnoliopsida</taxon>
        <taxon>eudicotyledons</taxon>
        <taxon>Gunneridae</taxon>
        <taxon>Pentapetalae</taxon>
        <taxon>asterids</taxon>
        <taxon>Cornales</taxon>
        <taxon>Nyssaceae</taxon>
        <taxon>Nyssa</taxon>
    </lineage>
</organism>
<feature type="transmembrane region" description="Helical" evidence="2">
    <location>
        <begin position="646"/>
        <end position="671"/>
    </location>
</feature>
<dbReference type="SMART" id="SM00248">
    <property type="entry name" value="ANK"/>
    <property type="match status" value="6"/>
</dbReference>